<protein>
    <submittedName>
        <fullName evidence="1">Deoxynucleoside monophosphate kinase</fullName>
    </submittedName>
</protein>
<evidence type="ECO:0000313" key="2">
    <source>
        <dbReference type="Proteomes" id="UP000515980"/>
    </source>
</evidence>
<accession>A0A7G8LJ69</accession>
<sequence length="222" mass="25838">MSQKQIILALTSERGRSGKDTLIEELEKIGHKVHRVAFADILKVRCAEAIGLDEGQVWDFMHGCFKDQEFPWLSINELPESDYKAFLMERHETFQSVPRSPRWHLQQFGTDYTRNHLNQPTKWLDLGIERIRKAPEGSLIVVTDMRMANEYCALAGLVDEYHVRMVRMKRMWFDEAVDRAHPHDSDVQLIGFAMTQVVLNRWNQQADMVKQLVAQGGLYVPR</sequence>
<name>A0A7G8LJ69_9CAUD</name>
<dbReference type="EMBL" id="MT711887">
    <property type="protein sequence ID" value="QNJ57291.1"/>
    <property type="molecule type" value="Genomic_DNA"/>
</dbReference>
<gene>
    <name evidence="1" type="ORF">Stalingrad_16</name>
</gene>
<keyword evidence="1" id="KW-0418">Kinase</keyword>
<evidence type="ECO:0000313" key="1">
    <source>
        <dbReference type="EMBL" id="QNJ57291.1"/>
    </source>
</evidence>
<dbReference type="Proteomes" id="UP000515980">
    <property type="component" value="Segment"/>
</dbReference>
<proteinExistence type="predicted"/>
<dbReference type="GO" id="GO:0016301">
    <property type="term" value="F:kinase activity"/>
    <property type="evidence" value="ECO:0007669"/>
    <property type="project" value="UniProtKB-KW"/>
</dbReference>
<dbReference type="Gene3D" id="3.40.50.300">
    <property type="entry name" value="P-loop containing nucleotide triphosphate hydrolases"/>
    <property type="match status" value="1"/>
</dbReference>
<reference evidence="1 2" key="1">
    <citation type="submission" date="2020-07" db="EMBL/GenBank/DDBJ databases">
        <authorList>
            <person name="Rupe E.O."/>
            <person name="Bordelon E."/>
            <person name="Abraham A."/>
            <person name="Temple L."/>
            <person name="McNeal J."/>
        </authorList>
    </citation>
    <scope>NUCLEOTIDE SEQUENCE [LARGE SCALE GENOMIC DNA]</scope>
</reference>
<keyword evidence="2" id="KW-1185">Reference proteome</keyword>
<keyword evidence="1" id="KW-0808">Transferase</keyword>
<organism evidence="1 2">
    <name type="scientific">Pseudomonas phage Stalingrad</name>
    <dbReference type="NCBI Taxonomy" id="2762287"/>
    <lineage>
        <taxon>Viruses</taxon>
        <taxon>Duplodnaviria</taxon>
        <taxon>Heunggongvirae</taxon>
        <taxon>Uroviricota</taxon>
        <taxon>Caudoviricetes</taxon>
        <taxon>Autographivirales</taxon>
        <taxon>Autotranscriptaviridae</taxon>
        <taxon>Studiervirinae</taxon>
        <taxon>Troedvirus</taxon>
        <taxon>Troedvirus stalingrad</taxon>
    </lineage>
</organism>
<dbReference type="InterPro" id="IPR027417">
    <property type="entry name" value="P-loop_NTPase"/>
</dbReference>